<dbReference type="GO" id="GO:0033567">
    <property type="term" value="P:DNA replication, Okazaki fragment processing"/>
    <property type="evidence" value="ECO:0007669"/>
    <property type="project" value="UniProtKB-UniRule"/>
</dbReference>
<evidence type="ECO:0000313" key="25">
    <source>
        <dbReference type="Proteomes" id="UP000007798"/>
    </source>
</evidence>
<dbReference type="GO" id="GO:0051539">
    <property type="term" value="F:4 iron, 4 sulfur cluster binding"/>
    <property type="evidence" value="ECO:0007669"/>
    <property type="project" value="UniProtKB-UniRule"/>
</dbReference>
<dbReference type="FunCoup" id="B4NE19">
    <property type="interactions" value="1152"/>
</dbReference>
<reference evidence="24 25" key="1">
    <citation type="journal article" date="2007" name="Nature">
        <title>Evolution of genes and genomes on the Drosophila phylogeny.</title>
        <authorList>
            <consortium name="Drosophila 12 Genomes Consortium"/>
            <person name="Clark A.G."/>
            <person name="Eisen M.B."/>
            <person name="Smith D.R."/>
            <person name="Bergman C.M."/>
            <person name="Oliver B."/>
            <person name="Markow T.A."/>
            <person name="Kaufman T.C."/>
            <person name="Kellis M."/>
            <person name="Gelbart W."/>
            <person name="Iyer V.N."/>
            <person name="Pollard D.A."/>
            <person name="Sackton T.B."/>
            <person name="Larracuente A.M."/>
            <person name="Singh N.D."/>
            <person name="Abad J.P."/>
            <person name="Abt D.N."/>
            <person name="Adryan B."/>
            <person name="Aguade M."/>
            <person name="Akashi H."/>
            <person name="Anderson W.W."/>
            <person name="Aquadro C.F."/>
            <person name="Ardell D.H."/>
            <person name="Arguello R."/>
            <person name="Artieri C.G."/>
            <person name="Barbash D.A."/>
            <person name="Barker D."/>
            <person name="Barsanti P."/>
            <person name="Batterham P."/>
            <person name="Batzoglou S."/>
            <person name="Begun D."/>
            <person name="Bhutkar A."/>
            <person name="Blanco E."/>
            <person name="Bosak S.A."/>
            <person name="Bradley R.K."/>
            <person name="Brand A.D."/>
            <person name="Brent M.R."/>
            <person name="Brooks A.N."/>
            <person name="Brown R.H."/>
            <person name="Butlin R.K."/>
            <person name="Caggese C."/>
            <person name="Calvi B.R."/>
            <person name="Bernardo de Carvalho A."/>
            <person name="Caspi A."/>
            <person name="Castrezana S."/>
            <person name="Celniker S.E."/>
            <person name="Chang J.L."/>
            <person name="Chapple C."/>
            <person name="Chatterji S."/>
            <person name="Chinwalla A."/>
            <person name="Civetta A."/>
            <person name="Clifton S.W."/>
            <person name="Comeron J.M."/>
            <person name="Costello J.C."/>
            <person name="Coyne J.A."/>
            <person name="Daub J."/>
            <person name="David R.G."/>
            <person name="Delcher A.L."/>
            <person name="Delehaunty K."/>
            <person name="Do C.B."/>
            <person name="Ebling H."/>
            <person name="Edwards K."/>
            <person name="Eickbush T."/>
            <person name="Evans J.D."/>
            <person name="Filipski A."/>
            <person name="Findeiss S."/>
            <person name="Freyhult E."/>
            <person name="Fulton L."/>
            <person name="Fulton R."/>
            <person name="Garcia A.C."/>
            <person name="Gardiner A."/>
            <person name="Garfield D.A."/>
            <person name="Garvin B.E."/>
            <person name="Gibson G."/>
            <person name="Gilbert D."/>
            <person name="Gnerre S."/>
            <person name="Godfrey J."/>
            <person name="Good R."/>
            <person name="Gotea V."/>
            <person name="Gravely B."/>
            <person name="Greenberg A.J."/>
            <person name="Griffiths-Jones S."/>
            <person name="Gross S."/>
            <person name="Guigo R."/>
            <person name="Gustafson E.A."/>
            <person name="Haerty W."/>
            <person name="Hahn M.W."/>
            <person name="Halligan D.L."/>
            <person name="Halpern A.L."/>
            <person name="Halter G.M."/>
            <person name="Han M.V."/>
            <person name="Heger A."/>
            <person name="Hillier L."/>
            <person name="Hinrichs A.S."/>
            <person name="Holmes I."/>
            <person name="Hoskins R.A."/>
            <person name="Hubisz M.J."/>
            <person name="Hultmark D."/>
            <person name="Huntley M.A."/>
            <person name="Jaffe D.B."/>
            <person name="Jagadeeshan S."/>
            <person name="Jeck W.R."/>
            <person name="Johnson J."/>
            <person name="Jones C.D."/>
            <person name="Jordan W.C."/>
            <person name="Karpen G.H."/>
            <person name="Kataoka E."/>
            <person name="Keightley P.D."/>
            <person name="Kheradpour P."/>
            <person name="Kirkness E.F."/>
            <person name="Koerich L.B."/>
            <person name="Kristiansen K."/>
            <person name="Kudrna D."/>
            <person name="Kulathinal R.J."/>
            <person name="Kumar S."/>
            <person name="Kwok R."/>
            <person name="Lander E."/>
            <person name="Langley C.H."/>
            <person name="Lapoint R."/>
            <person name="Lazzaro B.P."/>
            <person name="Lee S.J."/>
            <person name="Levesque L."/>
            <person name="Li R."/>
            <person name="Lin C.F."/>
            <person name="Lin M.F."/>
            <person name="Lindblad-Toh K."/>
            <person name="Llopart A."/>
            <person name="Long M."/>
            <person name="Low L."/>
            <person name="Lozovsky E."/>
            <person name="Lu J."/>
            <person name="Luo M."/>
            <person name="Machado C.A."/>
            <person name="Makalowski W."/>
            <person name="Marzo M."/>
            <person name="Matsuda M."/>
            <person name="Matzkin L."/>
            <person name="McAllister B."/>
            <person name="McBride C.S."/>
            <person name="McKernan B."/>
            <person name="McKernan K."/>
            <person name="Mendez-Lago M."/>
            <person name="Minx P."/>
            <person name="Mollenhauer M.U."/>
            <person name="Montooth K."/>
            <person name="Mount S.M."/>
            <person name="Mu X."/>
            <person name="Myers E."/>
            <person name="Negre B."/>
            <person name="Newfeld S."/>
            <person name="Nielsen R."/>
            <person name="Noor M.A."/>
            <person name="O'Grady P."/>
            <person name="Pachter L."/>
            <person name="Papaceit M."/>
            <person name="Parisi M.J."/>
            <person name="Parisi M."/>
            <person name="Parts L."/>
            <person name="Pedersen J.S."/>
            <person name="Pesole G."/>
            <person name="Phillippy A.M."/>
            <person name="Ponting C.P."/>
            <person name="Pop M."/>
            <person name="Porcelli D."/>
            <person name="Powell J.R."/>
            <person name="Prohaska S."/>
            <person name="Pruitt K."/>
            <person name="Puig M."/>
            <person name="Quesneville H."/>
            <person name="Ram K.R."/>
            <person name="Rand D."/>
            <person name="Rasmussen M.D."/>
            <person name="Reed L.K."/>
            <person name="Reenan R."/>
            <person name="Reily A."/>
            <person name="Remington K.A."/>
            <person name="Rieger T.T."/>
            <person name="Ritchie M.G."/>
            <person name="Robin C."/>
            <person name="Rogers Y.H."/>
            <person name="Rohde C."/>
            <person name="Rozas J."/>
            <person name="Rubenfield M.J."/>
            <person name="Ruiz A."/>
            <person name="Russo S."/>
            <person name="Salzberg S.L."/>
            <person name="Sanchez-Gracia A."/>
            <person name="Saranga D.J."/>
            <person name="Sato H."/>
            <person name="Schaeffer S.W."/>
            <person name="Schatz M.C."/>
            <person name="Schlenke T."/>
            <person name="Schwartz R."/>
            <person name="Segarra C."/>
            <person name="Singh R.S."/>
            <person name="Sirot L."/>
            <person name="Sirota M."/>
            <person name="Sisneros N.B."/>
            <person name="Smith C.D."/>
            <person name="Smith T.F."/>
            <person name="Spieth J."/>
            <person name="Stage D.E."/>
            <person name="Stark A."/>
            <person name="Stephan W."/>
            <person name="Strausberg R.L."/>
            <person name="Strempel S."/>
            <person name="Sturgill D."/>
            <person name="Sutton G."/>
            <person name="Sutton G.G."/>
            <person name="Tao W."/>
            <person name="Teichmann S."/>
            <person name="Tobari Y.N."/>
            <person name="Tomimura Y."/>
            <person name="Tsolas J.M."/>
            <person name="Valente V.L."/>
            <person name="Venter E."/>
            <person name="Venter J.C."/>
            <person name="Vicario S."/>
            <person name="Vieira F.G."/>
            <person name="Vilella A.J."/>
            <person name="Villasante A."/>
            <person name="Walenz B."/>
            <person name="Wang J."/>
            <person name="Wasserman M."/>
            <person name="Watts T."/>
            <person name="Wilson D."/>
            <person name="Wilson R.K."/>
            <person name="Wing R.A."/>
            <person name="Wolfner M.F."/>
            <person name="Wong A."/>
            <person name="Wong G.K."/>
            <person name="Wu C.I."/>
            <person name="Wu G."/>
            <person name="Yamamoto D."/>
            <person name="Yang H.P."/>
            <person name="Yang S.P."/>
            <person name="Yorke J.A."/>
            <person name="Yoshida K."/>
            <person name="Zdobnov E."/>
            <person name="Zhang P."/>
            <person name="Zhang Y."/>
            <person name="Zimin A.V."/>
            <person name="Baldwin J."/>
            <person name="Abdouelleil A."/>
            <person name="Abdulkadir J."/>
            <person name="Abebe A."/>
            <person name="Abera B."/>
            <person name="Abreu J."/>
            <person name="Acer S.C."/>
            <person name="Aftuck L."/>
            <person name="Alexander A."/>
            <person name="An P."/>
            <person name="Anderson E."/>
            <person name="Anderson S."/>
            <person name="Arachi H."/>
            <person name="Azer M."/>
            <person name="Bachantsang P."/>
            <person name="Barry A."/>
            <person name="Bayul T."/>
            <person name="Berlin A."/>
            <person name="Bessette D."/>
            <person name="Bloom T."/>
            <person name="Blye J."/>
            <person name="Boguslavskiy L."/>
            <person name="Bonnet C."/>
            <person name="Boukhgalter B."/>
            <person name="Bourzgui I."/>
            <person name="Brown A."/>
            <person name="Cahill P."/>
            <person name="Channer S."/>
            <person name="Cheshatsang Y."/>
            <person name="Chuda L."/>
            <person name="Citroen M."/>
            <person name="Collymore A."/>
            <person name="Cooke P."/>
            <person name="Costello M."/>
            <person name="D'Aco K."/>
            <person name="Daza R."/>
            <person name="De Haan G."/>
            <person name="DeGray S."/>
            <person name="DeMaso C."/>
            <person name="Dhargay N."/>
            <person name="Dooley K."/>
            <person name="Dooley E."/>
            <person name="Doricent M."/>
            <person name="Dorje P."/>
            <person name="Dorjee K."/>
            <person name="Dupes A."/>
            <person name="Elong R."/>
            <person name="Falk J."/>
            <person name="Farina A."/>
            <person name="Faro S."/>
            <person name="Ferguson D."/>
            <person name="Fisher S."/>
            <person name="Foley C.D."/>
            <person name="Franke A."/>
            <person name="Friedrich D."/>
            <person name="Gadbois L."/>
            <person name="Gearin G."/>
            <person name="Gearin C.R."/>
            <person name="Giannoukos G."/>
            <person name="Goode T."/>
            <person name="Graham J."/>
            <person name="Grandbois E."/>
            <person name="Grewal S."/>
            <person name="Gyaltsen K."/>
            <person name="Hafez N."/>
            <person name="Hagos B."/>
            <person name="Hall J."/>
            <person name="Henson C."/>
            <person name="Hollinger A."/>
            <person name="Honan T."/>
            <person name="Huard M.D."/>
            <person name="Hughes L."/>
            <person name="Hurhula B."/>
            <person name="Husby M.E."/>
            <person name="Kamat A."/>
            <person name="Kanga B."/>
            <person name="Kashin S."/>
            <person name="Khazanovich D."/>
            <person name="Kisner P."/>
            <person name="Lance K."/>
            <person name="Lara M."/>
            <person name="Lee W."/>
            <person name="Lennon N."/>
            <person name="Letendre F."/>
            <person name="LeVine R."/>
            <person name="Lipovsky A."/>
            <person name="Liu X."/>
            <person name="Liu J."/>
            <person name="Liu S."/>
            <person name="Lokyitsang T."/>
            <person name="Lokyitsang Y."/>
            <person name="Lubonja R."/>
            <person name="Lui A."/>
            <person name="MacDonald P."/>
            <person name="Magnisalis V."/>
            <person name="Maru K."/>
            <person name="Matthews C."/>
            <person name="McCusker W."/>
            <person name="McDonough S."/>
            <person name="Mehta T."/>
            <person name="Meldrim J."/>
            <person name="Meneus L."/>
            <person name="Mihai O."/>
            <person name="Mihalev A."/>
            <person name="Mihova T."/>
            <person name="Mittelman R."/>
            <person name="Mlenga V."/>
            <person name="Montmayeur A."/>
            <person name="Mulrain L."/>
            <person name="Navidi A."/>
            <person name="Naylor J."/>
            <person name="Negash T."/>
            <person name="Nguyen T."/>
            <person name="Nguyen N."/>
            <person name="Nicol R."/>
            <person name="Norbu C."/>
            <person name="Norbu N."/>
            <person name="Novod N."/>
            <person name="O'Neill B."/>
            <person name="Osman S."/>
            <person name="Markiewicz E."/>
            <person name="Oyono O.L."/>
            <person name="Patti C."/>
            <person name="Phunkhang P."/>
            <person name="Pierre F."/>
            <person name="Priest M."/>
            <person name="Raghuraman S."/>
            <person name="Rege F."/>
            <person name="Reyes R."/>
            <person name="Rise C."/>
            <person name="Rogov P."/>
            <person name="Ross K."/>
            <person name="Ryan E."/>
            <person name="Settipalli S."/>
            <person name="Shea T."/>
            <person name="Sherpa N."/>
            <person name="Shi L."/>
            <person name="Shih D."/>
            <person name="Sparrow T."/>
            <person name="Spaulding J."/>
            <person name="Stalker J."/>
            <person name="Stange-Thomann N."/>
            <person name="Stavropoulos S."/>
            <person name="Stone C."/>
            <person name="Strader C."/>
            <person name="Tesfaye S."/>
            <person name="Thomson T."/>
            <person name="Thoulutsang Y."/>
            <person name="Thoulutsang D."/>
            <person name="Topham K."/>
            <person name="Topping I."/>
            <person name="Tsamla T."/>
            <person name="Vassiliev H."/>
            <person name="Vo A."/>
            <person name="Wangchuk T."/>
            <person name="Wangdi T."/>
            <person name="Weiand M."/>
            <person name="Wilkinson J."/>
            <person name="Wilson A."/>
            <person name="Yadav S."/>
            <person name="Young G."/>
            <person name="Yu Q."/>
            <person name="Zembek L."/>
            <person name="Zhong D."/>
            <person name="Zimmer A."/>
            <person name="Zwirko Z."/>
            <person name="Jaffe D.B."/>
            <person name="Alvarez P."/>
            <person name="Brockman W."/>
            <person name="Butler J."/>
            <person name="Chin C."/>
            <person name="Gnerre S."/>
            <person name="Grabherr M."/>
            <person name="Kleber M."/>
            <person name="Mauceli E."/>
            <person name="MacCallum I."/>
        </authorList>
    </citation>
    <scope>NUCLEOTIDE SEQUENCE [LARGE SCALE GENOMIC DNA]</scope>
    <source>
        <strain evidence="25">Tucson 14030-0811.24</strain>
    </source>
</reference>
<dbReference type="GO" id="GO:0017116">
    <property type="term" value="F:single-stranded DNA helicase activity"/>
    <property type="evidence" value="ECO:0007669"/>
    <property type="project" value="UniProtKB-UniRule"/>
</dbReference>
<dbReference type="eggNOG" id="KOG1805">
    <property type="taxonomic scope" value="Eukaryota"/>
</dbReference>
<dbReference type="Gene3D" id="3.90.320.10">
    <property type="match status" value="1"/>
</dbReference>
<feature type="region of interest" description="Disordered" evidence="20">
    <location>
        <begin position="1"/>
        <end position="25"/>
    </location>
</feature>
<dbReference type="InterPro" id="IPR041679">
    <property type="entry name" value="DNA2/NAM7-like_C"/>
</dbReference>
<dbReference type="GO" id="GO:0003677">
    <property type="term" value="F:DNA binding"/>
    <property type="evidence" value="ECO:0007669"/>
    <property type="project" value="UniProtKB-UniRule"/>
</dbReference>
<dbReference type="Proteomes" id="UP000007798">
    <property type="component" value="Unassembled WGS sequence"/>
</dbReference>
<dbReference type="OMA" id="NYCEAAI"/>
<dbReference type="STRING" id="7260.B4NE19"/>
<feature type="domain" description="DNA2/NAM7 helicase helicase" evidence="22">
    <location>
        <begin position="741"/>
        <end position="808"/>
    </location>
</feature>
<evidence type="ECO:0000256" key="1">
    <source>
        <dbReference type="ARBA" id="ARBA00001966"/>
    </source>
</evidence>
<dbReference type="EMBL" id="CH964239">
    <property type="protein sequence ID" value="EDW81988.1"/>
    <property type="molecule type" value="Genomic_DNA"/>
</dbReference>
<dbReference type="Gene3D" id="3.40.50.300">
    <property type="entry name" value="P-loop containing nucleotide triphosphate hydrolases"/>
    <property type="match status" value="2"/>
</dbReference>
<dbReference type="InterPro" id="IPR014808">
    <property type="entry name" value="DNA_replication_fac_Dna2_N"/>
</dbReference>
<dbReference type="PANTHER" id="PTHR10887:SF433">
    <property type="entry name" value="DNA REPLICATION ATP-DEPENDENT HELICASE_NUCLEASE DNA2"/>
    <property type="match status" value="1"/>
</dbReference>
<dbReference type="Pfam" id="PF13086">
    <property type="entry name" value="AAA_11"/>
    <property type="match status" value="2"/>
</dbReference>
<keyword evidence="16 19" id="KW-0539">Nucleus</keyword>
<organism evidence="24 25">
    <name type="scientific">Drosophila willistoni</name>
    <name type="common">Fruit fly</name>
    <dbReference type="NCBI Taxonomy" id="7260"/>
    <lineage>
        <taxon>Eukaryota</taxon>
        <taxon>Metazoa</taxon>
        <taxon>Ecdysozoa</taxon>
        <taxon>Arthropoda</taxon>
        <taxon>Hexapoda</taxon>
        <taxon>Insecta</taxon>
        <taxon>Pterygota</taxon>
        <taxon>Neoptera</taxon>
        <taxon>Endopterygota</taxon>
        <taxon>Diptera</taxon>
        <taxon>Brachycera</taxon>
        <taxon>Muscomorpha</taxon>
        <taxon>Ephydroidea</taxon>
        <taxon>Drosophilidae</taxon>
        <taxon>Drosophila</taxon>
        <taxon>Sophophora</taxon>
    </lineage>
</organism>
<keyword evidence="6 19" id="KW-0479">Metal-binding</keyword>
<evidence type="ECO:0000256" key="14">
    <source>
        <dbReference type="ARBA" id="ARBA00023125"/>
    </source>
</evidence>
<dbReference type="FunFam" id="3.40.50.300:FF:001170">
    <property type="entry name" value="DNA replication helicase Dna2"/>
    <property type="match status" value="1"/>
</dbReference>
<dbReference type="InterPro" id="IPR045055">
    <property type="entry name" value="DNA2/NAM7-like"/>
</dbReference>
<dbReference type="InterPro" id="IPR027417">
    <property type="entry name" value="P-loop_NTPase"/>
</dbReference>
<evidence type="ECO:0000256" key="7">
    <source>
        <dbReference type="ARBA" id="ARBA00022741"/>
    </source>
</evidence>
<dbReference type="GO" id="GO:0046872">
    <property type="term" value="F:metal ion binding"/>
    <property type="evidence" value="ECO:0007669"/>
    <property type="project" value="UniProtKB-UniRule"/>
</dbReference>
<dbReference type="CDD" id="cd22318">
    <property type="entry name" value="DNA2_N-like"/>
    <property type="match status" value="1"/>
</dbReference>
<keyword evidence="5 19" id="KW-0540">Nuclease</keyword>
<keyword evidence="12 19" id="KW-0408">Iron</keyword>
<comment type="cofactor">
    <cofactor evidence="1">
        <name>[4Fe-4S] cluster</name>
        <dbReference type="ChEBI" id="CHEBI:49883"/>
    </cofactor>
</comment>
<evidence type="ECO:0000256" key="8">
    <source>
        <dbReference type="ARBA" id="ARBA00022763"/>
    </source>
</evidence>
<dbReference type="CDD" id="cd18808">
    <property type="entry name" value="SF1_C_Upf1"/>
    <property type="match status" value="1"/>
</dbReference>
<evidence type="ECO:0000256" key="5">
    <source>
        <dbReference type="ARBA" id="ARBA00022722"/>
    </source>
</evidence>
<evidence type="ECO:0000256" key="2">
    <source>
        <dbReference type="ARBA" id="ARBA00007913"/>
    </source>
</evidence>
<dbReference type="EC" id="3.1.-.-" evidence="19"/>
<dbReference type="AlphaFoldDB" id="B4NE19"/>
<comment type="catalytic activity">
    <reaction evidence="18 19">
        <text>ATP + H2O = ADP + phosphate + H(+)</text>
        <dbReference type="Rhea" id="RHEA:13065"/>
        <dbReference type="ChEBI" id="CHEBI:15377"/>
        <dbReference type="ChEBI" id="CHEBI:15378"/>
        <dbReference type="ChEBI" id="CHEBI:30616"/>
        <dbReference type="ChEBI" id="CHEBI:43474"/>
        <dbReference type="ChEBI" id="CHEBI:456216"/>
        <dbReference type="EC" id="3.6.4.12"/>
    </reaction>
</comment>
<gene>
    <name evidence="24" type="primary">Dwil\GK25369</name>
    <name evidence="24" type="ORF">Dwil_GK25369</name>
</gene>
<dbReference type="CDD" id="cd18041">
    <property type="entry name" value="DEXXQc_DNA2"/>
    <property type="match status" value="1"/>
</dbReference>
<feature type="domain" description="DNA replication factor Dna2 N-terminal" evidence="21">
    <location>
        <begin position="100"/>
        <end position="298"/>
    </location>
</feature>
<evidence type="ECO:0000256" key="13">
    <source>
        <dbReference type="ARBA" id="ARBA00023014"/>
    </source>
</evidence>
<comment type="function">
    <text evidence="19">Key enzyme involved in DNA replication and DNA repair. Involved in Okazaki fragments processing by cleaving long flaps that escape FEN1: flaps that are longer than 27 nucleotides are coated by replication protein A complex (RPA), leading to recruit DNA2 which cleaves the flap until it is too short to bind RPA and becomes a substrate for FEN1. Also involved in 5'-end resection of DNA during double-strand break (DSB) repair by mediating the cleavage of 5'-ssDNA.</text>
</comment>
<dbReference type="PhylomeDB" id="B4NE19"/>
<dbReference type="HOGENOM" id="CLU_001666_2_0_1"/>
<dbReference type="GO" id="GO:0005694">
    <property type="term" value="C:chromosome"/>
    <property type="evidence" value="ECO:0007669"/>
    <property type="project" value="UniProtKB-SubCell"/>
</dbReference>
<dbReference type="GO" id="GO:0005634">
    <property type="term" value="C:nucleus"/>
    <property type="evidence" value="ECO:0007669"/>
    <property type="project" value="UniProtKB-SubCell"/>
</dbReference>
<keyword evidence="10 19" id="KW-0347">Helicase</keyword>
<dbReference type="GO" id="GO:0016887">
    <property type="term" value="F:ATP hydrolysis activity"/>
    <property type="evidence" value="ECO:0007669"/>
    <property type="project" value="RHEA"/>
</dbReference>
<protein>
    <recommendedName>
        <fullName evidence="19">DNA replication ATP-dependent helicase/nuclease</fullName>
        <ecNumber evidence="19">3.1.-.-</ecNumber>
        <ecNumber evidence="19">3.6.4.12</ecNumber>
    </recommendedName>
</protein>
<dbReference type="SUPFAM" id="SSF52540">
    <property type="entry name" value="P-loop containing nucleoside triphosphate hydrolases"/>
    <property type="match status" value="1"/>
</dbReference>
<keyword evidence="17 19" id="KW-0511">Multifunctional enzyme</keyword>
<accession>B4NE19</accession>
<dbReference type="InterPro" id="IPR041677">
    <property type="entry name" value="DNA2/NAM7_AAA_11"/>
</dbReference>
<dbReference type="Pfam" id="PF08696">
    <property type="entry name" value="Dna2"/>
    <property type="match status" value="1"/>
</dbReference>
<comment type="subcellular location">
    <subcellularLocation>
        <location evidence="19">Nucleus</location>
    </subcellularLocation>
    <subcellularLocation>
        <location evidence="19">Chromosome</location>
    </subcellularLocation>
</comment>
<evidence type="ECO:0000256" key="4">
    <source>
        <dbReference type="ARBA" id="ARBA00022705"/>
    </source>
</evidence>
<evidence type="ECO:0000313" key="24">
    <source>
        <dbReference type="EMBL" id="EDW81988.1"/>
    </source>
</evidence>
<evidence type="ECO:0000256" key="6">
    <source>
        <dbReference type="ARBA" id="ARBA00022723"/>
    </source>
</evidence>
<keyword evidence="7 19" id="KW-0547">Nucleotide-binding</keyword>
<evidence type="ECO:0000256" key="19">
    <source>
        <dbReference type="RuleBase" id="RU367041"/>
    </source>
</evidence>
<keyword evidence="14 19" id="KW-0238">DNA-binding</keyword>
<evidence type="ECO:0000259" key="23">
    <source>
        <dbReference type="Pfam" id="PF13087"/>
    </source>
</evidence>
<dbReference type="GO" id="GO:0006281">
    <property type="term" value="P:DNA repair"/>
    <property type="evidence" value="ECO:0007669"/>
    <property type="project" value="UniProtKB-KW"/>
</dbReference>
<keyword evidence="25" id="KW-1185">Reference proteome</keyword>
<dbReference type="GO" id="GO:0071932">
    <property type="term" value="P:replication fork reversal"/>
    <property type="evidence" value="ECO:0007669"/>
    <property type="project" value="TreeGrafter"/>
</dbReference>
<keyword evidence="9 19" id="KW-0378">Hydrolase</keyword>
<sequence length="1107" mass="125643">MQTAKRVLTPSKQQNGTSPESTAKKFKQQLELKDELENFQWDNDEDFEDLDAVTVAHKLDLSRWQRCVIQEVERQTKTHELRLIVRQTVAEDHDKEEVKEAAATAVCHLQTPWNQTALSTGDLISLQGQWQPSLGAYVINQDHGYCVIHPDLLISGTTVTGSLFCRRKAVLQERFRGLDAGNAVMVIGTLVHELLEKVLSQKLYNADQIQKALENMFSSPSLTSMLYAGRLSLGDLEQQLHQYVEPILAFVQQYMKGIQPSVMPHNTFRGRIEQIHDIEENLWVPQLGLKGKVDVSVRLAKQKQPIPLELKTGRASFSMEHKGQLMLYQMMQSAQGRETKTGLLLYLREGLMQEIRGERKDQRSLIWLRNELAHYLTRQVQFPEDGNEHSASSVFQLPEPIYHHKACENCAYNTICCSFAQREASQLQLAEDHPLSVLMPKVLGHLTEADQSYVMHWCGLLGLEEQHSRQSIQVNALWTMSSLKRQKQGRAIDHLKLVPDQKVIYEEGRYSQSLALLDHKDAILDLTLSGFDVGEYVIVSCHSRLAIAAGHIISLTSHRLTLQLERDLSQLYAGEIFIMDKHESQSFSTFNYTNLGLLISPGERYDELRSIVIARDPPTEHKVLPRLILTEGADILASLNKVQKSAALRALTTNSYRLIKGLPGTGKTQTLVALVRLLHLLGRSVIVTAQTHSAVDNLLLRLMPYNLPMIRLGSRSRLHHQLESISESKLTADCKSVEQLTAALEKPSIVGVTCLGANHPMFQHRQFDYCIVDEATQVLQPTVLRVLMHCKRFVLVGDPEQLPPIVRSLEARQRGADETLFRRLDSGEKTTAVLTLQYRMNRTITRLANQLTYGQALKCADDQVANARLQLKVSLPVASKWVHRALQSHLEQAVILMDTQDCSDRCHEYAKGSKKLGETCSSIEQHYGEGQSEDTKRSKRRQSKYTNYCEAAIVMHLLRQLLAIGYDANRLGVIAPYRAQVELLRKLGNALDQNIEFNTVDQYQGRDKDLIIYSCAKTGAIPLDGNEQMERSRESEILEDQRRLTVAITRAKHKLIILGDVKCLERYGPFKRLFEHIPDRCRLQLIENRMDFNWKALLDELAELMGA</sequence>
<name>B4NE19_DROWI</name>
<dbReference type="KEGG" id="dwi:6649072"/>
<comment type="similarity">
    <text evidence="2 19">Belongs to the DNA2/NAM7 helicase family.</text>
</comment>
<evidence type="ECO:0000259" key="22">
    <source>
        <dbReference type="Pfam" id="PF13086"/>
    </source>
</evidence>
<dbReference type="EC" id="3.6.4.12" evidence="19"/>
<keyword evidence="13 19" id="KW-0411">Iron-sulfur</keyword>
<dbReference type="PANTHER" id="PTHR10887">
    <property type="entry name" value="DNA2/NAM7 HELICASE FAMILY"/>
    <property type="match status" value="1"/>
</dbReference>
<dbReference type="Pfam" id="PF13087">
    <property type="entry name" value="AAA_12"/>
    <property type="match status" value="1"/>
</dbReference>
<evidence type="ECO:0000256" key="12">
    <source>
        <dbReference type="ARBA" id="ARBA00023004"/>
    </source>
</evidence>
<keyword evidence="4 19" id="KW-0235">DNA replication</keyword>
<dbReference type="GO" id="GO:0017108">
    <property type="term" value="F:5'-flap endonuclease activity"/>
    <property type="evidence" value="ECO:0007669"/>
    <property type="project" value="UniProtKB-UniRule"/>
</dbReference>
<keyword evidence="8 19" id="KW-0227">DNA damage</keyword>
<evidence type="ECO:0000256" key="16">
    <source>
        <dbReference type="ARBA" id="ARBA00023242"/>
    </source>
</evidence>
<feature type="domain" description="DNA2/NAM7 helicase-like C-terminal" evidence="23">
    <location>
        <begin position="817"/>
        <end position="1061"/>
    </location>
</feature>
<dbReference type="SMR" id="B4NE19"/>
<dbReference type="InterPro" id="IPR026851">
    <property type="entry name" value="Dna2/JHS1_DEXXQ-box"/>
</dbReference>
<evidence type="ECO:0000256" key="18">
    <source>
        <dbReference type="ARBA" id="ARBA00047995"/>
    </source>
</evidence>
<evidence type="ECO:0000256" key="11">
    <source>
        <dbReference type="ARBA" id="ARBA00022840"/>
    </source>
</evidence>
<feature type="domain" description="DNA2/NAM7 helicase helicase" evidence="22">
    <location>
        <begin position="639"/>
        <end position="737"/>
    </location>
</feature>
<evidence type="ECO:0000256" key="17">
    <source>
        <dbReference type="ARBA" id="ARBA00023268"/>
    </source>
</evidence>
<keyword evidence="11 19" id="KW-0067">ATP-binding</keyword>
<proteinExistence type="inferred from homology"/>
<dbReference type="OrthoDB" id="306218at2759"/>
<evidence type="ECO:0000256" key="10">
    <source>
        <dbReference type="ARBA" id="ARBA00022806"/>
    </source>
</evidence>
<evidence type="ECO:0000256" key="3">
    <source>
        <dbReference type="ARBA" id="ARBA00022485"/>
    </source>
</evidence>
<evidence type="ECO:0000256" key="20">
    <source>
        <dbReference type="SAM" id="MobiDB-lite"/>
    </source>
</evidence>
<keyword evidence="15 19" id="KW-0234">DNA repair</keyword>
<evidence type="ECO:0000256" key="9">
    <source>
        <dbReference type="ARBA" id="ARBA00022801"/>
    </source>
</evidence>
<keyword evidence="19" id="KW-0158">Chromosome</keyword>
<dbReference type="InParanoid" id="B4NE19"/>
<dbReference type="GO" id="GO:0005524">
    <property type="term" value="F:ATP binding"/>
    <property type="evidence" value="ECO:0007669"/>
    <property type="project" value="UniProtKB-UniRule"/>
</dbReference>
<evidence type="ECO:0000256" key="15">
    <source>
        <dbReference type="ARBA" id="ARBA00023204"/>
    </source>
</evidence>
<dbReference type="InterPro" id="IPR047187">
    <property type="entry name" value="SF1_C_Upf1"/>
</dbReference>
<evidence type="ECO:0000259" key="21">
    <source>
        <dbReference type="Pfam" id="PF08696"/>
    </source>
</evidence>
<dbReference type="GO" id="GO:0005737">
    <property type="term" value="C:cytoplasm"/>
    <property type="evidence" value="ECO:0007669"/>
    <property type="project" value="TreeGrafter"/>
</dbReference>
<keyword evidence="3 19" id="KW-0004">4Fe-4S</keyword>
<dbReference type="InterPro" id="IPR011604">
    <property type="entry name" value="PDDEXK-like_dom_sf"/>
</dbReference>
<feature type="compositionally biased region" description="Polar residues" evidence="20">
    <location>
        <begin position="10"/>
        <end position="21"/>
    </location>
</feature>